<accession>D7T8I8</accession>
<dbReference type="HOGENOM" id="CLU_2781028_0_0_1"/>
<dbReference type="EMBL" id="FN595752">
    <property type="protein sequence ID" value="CBI26809.3"/>
    <property type="molecule type" value="Genomic_DNA"/>
</dbReference>
<dbReference type="PaxDb" id="29760-VIT_01s0011g05990.t01"/>
<gene>
    <name evidence="1" type="ordered locus">VIT_01s0011g05990</name>
</gene>
<protein>
    <submittedName>
        <fullName evidence="1">Uncharacterized protein</fullName>
    </submittedName>
</protein>
<dbReference type="AlphaFoldDB" id="D7T8I8"/>
<dbReference type="Proteomes" id="UP000009183">
    <property type="component" value="Chromosome 1"/>
</dbReference>
<organism evidence="1 2">
    <name type="scientific">Vitis vinifera</name>
    <name type="common">Grape</name>
    <dbReference type="NCBI Taxonomy" id="29760"/>
    <lineage>
        <taxon>Eukaryota</taxon>
        <taxon>Viridiplantae</taxon>
        <taxon>Streptophyta</taxon>
        <taxon>Embryophyta</taxon>
        <taxon>Tracheophyta</taxon>
        <taxon>Spermatophyta</taxon>
        <taxon>Magnoliopsida</taxon>
        <taxon>eudicotyledons</taxon>
        <taxon>Gunneridae</taxon>
        <taxon>Pentapetalae</taxon>
        <taxon>rosids</taxon>
        <taxon>Vitales</taxon>
        <taxon>Vitaceae</taxon>
        <taxon>Viteae</taxon>
        <taxon>Vitis</taxon>
    </lineage>
</organism>
<evidence type="ECO:0000313" key="2">
    <source>
        <dbReference type="Proteomes" id="UP000009183"/>
    </source>
</evidence>
<reference evidence="2" key="1">
    <citation type="journal article" date="2007" name="Nature">
        <title>The grapevine genome sequence suggests ancestral hexaploidization in major angiosperm phyla.</title>
        <authorList>
            <consortium name="The French-Italian Public Consortium for Grapevine Genome Characterization."/>
            <person name="Jaillon O."/>
            <person name="Aury J.-M."/>
            <person name="Noel B."/>
            <person name="Policriti A."/>
            <person name="Clepet C."/>
            <person name="Casagrande A."/>
            <person name="Choisne N."/>
            <person name="Aubourg S."/>
            <person name="Vitulo N."/>
            <person name="Jubin C."/>
            <person name="Vezzi A."/>
            <person name="Legeai F."/>
            <person name="Hugueney P."/>
            <person name="Dasilva C."/>
            <person name="Horner D."/>
            <person name="Mica E."/>
            <person name="Jublot D."/>
            <person name="Poulain J."/>
            <person name="Bruyere C."/>
            <person name="Billault A."/>
            <person name="Segurens B."/>
            <person name="Gouyvenoux M."/>
            <person name="Ugarte E."/>
            <person name="Cattonaro F."/>
            <person name="Anthouard V."/>
            <person name="Vico V."/>
            <person name="Del Fabbro C."/>
            <person name="Alaux M."/>
            <person name="Di Gaspero G."/>
            <person name="Dumas V."/>
            <person name="Felice N."/>
            <person name="Paillard S."/>
            <person name="Juman I."/>
            <person name="Moroldo M."/>
            <person name="Scalabrin S."/>
            <person name="Canaguier A."/>
            <person name="Le Clainche I."/>
            <person name="Malacrida G."/>
            <person name="Durand E."/>
            <person name="Pesole G."/>
            <person name="Laucou V."/>
            <person name="Chatelet P."/>
            <person name="Merdinoglu D."/>
            <person name="Delledonne M."/>
            <person name="Pezzotti M."/>
            <person name="Lecharny A."/>
            <person name="Scarpelli C."/>
            <person name="Artiguenave F."/>
            <person name="Pe M.E."/>
            <person name="Valle G."/>
            <person name="Morgante M."/>
            <person name="Caboche M."/>
            <person name="Adam-Blondon A.-F."/>
            <person name="Weissenbach J."/>
            <person name="Quetier F."/>
            <person name="Wincker P."/>
        </authorList>
    </citation>
    <scope>NUCLEOTIDE SEQUENCE [LARGE SCALE GENOMIC DNA]</scope>
    <source>
        <strain evidence="2">cv. Pinot noir / PN40024</strain>
    </source>
</reference>
<proteinExistence type="predicted"/>
<evidence type="ECO:0000313" key="1">
    <source>
        <dbReference type="EMBL" id="CBI26809.3"/>
    </source>
</evidence>
<dbReference type="InParanoid" id="D7T8I8"/>
<keyword evidence="2" id="KW-1185">Reference proteome</keyword>
<name>D7T8I8_VITVI</name>
<sequence length="69" mass="8106">MKGLVHSLLLCYNQQRVPRECPENLENPLLFSSFAKCQLPFTLSQAKLILCRYCGKMYPHFFRHIPSFT</sequence>